<feature type="region of interest" description="Disordered" evidence="1">
    <location>
        <begin position="77"/>
        <end position="115"/>
    </location>
</feature>
<dbReference type="EMBL" id="SEYY01000800">
    <property type="protein sequence ID" value="KAB7506465.1"/>
    <property type="molecule type" value="Genomic_DNA"/>
</dbReference>
<feature type="compositionally biased region" description="Basic and acidic residues" evidence="1">
    <location>
        <begin position="380"/>
        <end position="390"/>
    </location>
</feature>
<reference evidence="2 3" key="1">
    <citation type="journal article" date="2019" name="PLoS Biol.">
        <title>Sex chromosomes control vertical transmission of feminizing Wolbachia symbionts in an isopod.</title>
        <authorList>
            <person name="Becking T."/>
            <person name="Chebbi M.A."/>
            <person name="Giraud I."/>
            <person name="Moumen B."/>
            <person name="Laverre T."/>
            <person name="Caubet Y."/>
            <person name="Peccoud J."/>
            <person name="Gilbert C."/>
            <person name="Cordaux R."/>
        </authorList>
    </citation>
    <scope>NUCLEOTIDE SEQUENCE [LARGE SCALE GENOMIC DNA]</scope>
    <source>
        <strain evidence="2">ANa2</strain>
        <tissue evidence="2">Whole body excluding digestive tract and cuticle</tissue>
    </source>
</reference>
<evidence type="ECO:0000313" key="3">
    <source>
        <dbReference type="Proteomes" id="UP000326759"/>
    </source>
</evidence>
<feature type="compositionally biased region" description="Basic and acidic residues" evidence="1">
    <location>
        <begin position="434"/>
        <end position="444"/>
    </location>
</feature>
<feature type="compositionally biased region" description="Low complexity" evidence="1">
    <location>
        <begin position="103"/>
        <end position="114"/>
    </location>
</feature>
<evidence type="ECO:0000256" key="1">
    <source>
        <dbReference type="SAM" id="MobiDB-lite"/>
    </source>
</evidence>
<keyword evidence="3" id="KW-1185">Reference proteome</keyword>
<gene>
    <name evidence="2" type="ORF">Anas_08522</name>
</gene>
<feature type="compositionally biased region" description="Basic and acidic residues" evidence="1">
    <location>
        <begin position="326"/>
        <end position="336"/>
    </location>
</feature>
<dbReference type="Proteomes" id="UP000326759">
    <property type="component" value="Unassembled WGS sequence"/>
</dbReference>
<comment type="caution">
    <text evidence="2">The sequence shown here is derived from an EMBL/GenBank/DDBJ whole genome shotgun (WGS) entry which is preliminary data.</text>
</comment>
<name>A0A5N5TJX4_9CRUS</name>
<protein>
    <submittedName>
        <fullName evidence="2">Uncharacterized protein</fullName>
    </submittedName>
</protein>
<feature type="region of interest" description="Disordered" evidence="1">
    <location>
        <begin position="323"/>
        <end position="493"/>
    </location>
</feature>
<evidence type="ECO:0000313" key="2">
    <source>
        <dbReference type="EMBL" id="KAB7506465.1"/>
    </source>
</evidence>
<organism evidence="2 3">
    <name type="scientific">Armadillidium nasatum</name>
    <dbReference type="NCBI Taxonomy" id="96803"/>
    <lineage>
        <taxon>Eukaryota</taxon>
        <taxon>Metazoa</taxon>
        <taxon>Ecdysozoa</taxon>
        <taxon>Arthropoda</taxon>
        <taxon>Crustacea</taxon>
        <taxon>Multicrustacea</taxon>
        <taxon>Malacostraca</taxon>
        <taxon>Eumalacostraca</taxon>
        <taxon>Peracarida</taxon>
        <taxon>Isopoda</taxon>
        <taxon>Oniscidea</taxon>
        <taxon>Crinocheta</taxon>
        <taxon>Armadillidiidae</taxon>
        <taxon>Armadillidium</taxon>
    </lineage>
</organism>
<feature type="compositionally biased region" description="Basic and acidic residues" evidence="1">
    <location>
        <begin position="146"/>
        <end position="156"/>
    </location>
</feature>
<sequence>MLTKKPTNILSLFDKAYLEKISSEWNNPTGVGRYMKIHPVDEDIWNPDEDIFSQRNRMDKDMPIVPHQRVEELIRKEDPHIDTLSRNTHPFEGKSNNKRLRTESPSGSSVPSEETMTWDNWASFSNFNIVPTLPKNTNEVSSLSSMHEENKNDNCGKKSVVQKFSNSVKDLKMENKSFETVNNPVENKFDIENNLVFGDDNVDKLSIKDEDLSDKIPSSISNFNISSSQNTLEDVKSCPSEGTKNELDLNLEMDKMEESVESNVSKSLQLADKVEEKDESDFNKTSQLVNKKEEKDESEFKMAFQIADREEEKCKTDLNEVLQLSGKKEEKDKPDFNEASYLSGKKEEKVESDFNETFKLSGKKEEKDESDFNETFKLSGKKEEKDEPKFNEASYLSDKKEEKDESDFNEAFKLSGKKEEKDEPNCNEASYLSGKKEEKDEPKCNEASYLSGKEKDEPNFNEAFQLSGKKEEKGESDINENDASHPGNESFSKKVLPNLNEELQGNLNDVKNDNLLDKPSVFELVGKNVENDFPFKRENLKEISVVDINEPLQVCLENSSNKLFSDEQVPKVNKISGMPEQDIPSADFKDDTKHVLNDRINVVLDTNLIEQCNKDDERFEDEKLNPTESELLSNPHVESDVDTTLLLSQNDCAAPPFTAQKIISFEENLVEKNDDDVHHEGEKQIKDTILEETDI</sequence>
<dbReference type="AlphaFoldDB" id="A0A5N5TJX4"/>
<feature type="region of interest" description="Disordered" evidence="1">
    <location>
        <begin position="138"/>
        <end position="157"/>
    </location>
</feature>
<accession>A0A5N5TJX4</accession>
<proteinExistence type="predicted"/>
<dbReference type="OrthoDB" id="6390089at2759"/>